<gene>
    <name evidence="1" type="ORF">K9V48_17370</name>
</gene>
<dbReference type="InterPro" id="IPR036291">
    <property type="entry name" value="NAD(P)-bd_dom_sf"/>
</dbReference>
<sequence>MSHNMNEKILLVGAGRMAIEYAKVLKSLNKPFICVGRSFSSAKKFMELMNIPAETGGLKKYLKENTSLPSSAIVTVNIEQLCPVTLTLLEHGVKRILIEKPGGIDSNEIGKIVRKSEKVNAEVYVAYNRRFYSSTFKAEKIIKNEGGMQSFHFDFTELSHLISKSNINSVVKKNWLLANSTHVIDTAFYFGGEPKYLTCHTSGSLDWHPTSSIFTGSGITKENILFSYHANWNSPGRWGLELMTEESRLILRPMEELYIQRKDSFEIEKVPISDDLDYKFKPGLFLLVKSFFNSNNDKRLVTIDEQYRKTTSWYDLIAKGMRE</sequence>
<protein>
    <submittedName>
        <fullName evidence="1">Gfo/Idh/MocA family oxidoreductase</fullName>
    </submittedName>
</protein>
<comment type="caution">
    <text evidence="1">The sequence shown here is derived from an EMBL/GenBank/DDBJ whole genome shotgun (WGS) entry which is preliminary data.</text>
</comment>
<evidence type="ECO:0000313" key="2">
    <source>
        <dbReference type="Proteomes" id="UP001165287"/>
    </source>
</evidence>
<dbReference type="Gene3D" id="3.40.50.720">
    <property type="entry name" value="NAD(P)-binding Rossmann-like Domain"/>
    <property type="match status" value="1"/>
</dbReference>
<dbReference type="PANTHER" id="PTHR43377:SF1">
    <property type="entry name" value="BILIVERDIN REDUCTASE A"/>
    <property type="match status" value="1"/>
</dbReference>
<dbReference type="EMBL" id="JAIQUM010000043">
    <property type="protein sequence ID" value="MBZ5751971.1"/>
    <property type="molecule type" value="Genomic_DNA"/>
</dbReference>
<dbReference type="SUPFAM" id="SSF51735">
    <property type="entry name" value="NAD(P)-binding Rossmann-fold domains"/>
    <property type="match status" value="1"/>
</dbReference>
<dbReference type="PANTHER" id="PTHR43377">
    <property type="entry name" value="BILIVERDIN REDUCTASE A"/>
    <property type="match status" value="1"/>
</dbReference>
<dbReference type="InterPro" id="IPR051450">
    <property type="entry name" value="Gfo/Idh/MocA_Oxidoreductases"/>
</dbReference>
<reference evidence="1" key="1">
    <citation type="submission" date="2024-05" db="EMBL/GenBank/DDBJ databases">
        <title>Metabacillus sp. nov., isolated from the rhizosphere soil of tomato plants.</title>
        <authorList>
            <person name="Ma R."/>
        </authorList>
    </citation>
    <scope>NUCLEOTIDE SEQUENCE</scope>
    <source>
        <strain evidence="1">DBTR6</strain>
    </source>
</reference>
<proteinExistence type="predicted"/>
<name>A0ABS7UUH1_9BACI</name>
<keyword evidence="2" id="KW-1185">Reference proteome</keyword>
<accession>A0ABS7UUH1</accession>
<dbReference type="Gene3D" id="3.30.360.10">
    <property type="entry name" value="Dihydrodipicolinate Reductase, domain 2"/>
    <property type="match status" value="1"/>
</dbReference>
<organism evidence="1 2">
    <name type="scientific">Metabacillus rhizolycopersici</name>
    <dbReference type="NCBI Taxonomy" id="2875709"/>
    <lineage>
        <taxon>Bacteria</taxon>
        <taxon>Bacillati</taxon>
        <taxon>Bacillota</taxon>
        <taxon>Bacilli</taxon>
        <taxon>Bacillales</taxon>
        <taxon>Bacillaceae</taxon>
        <taxon>Metabacillus</taxon>
    </lineage>
</organism>
<dbReference type="Proteomes" id="UP001165287">
    <property type="component" value="Unassembled WGS sequence"/>
</dbReference>
<evidence type="ECO:0000313" key="1">
    <source>
        <dbReference type="EMBL" id="MBZ5751971.1"/>
    </source>
</evidence>
<dbReference type="RefSeq" id="WP_224140306.1">
    <property type="nucleotide sequence ID" value="NZ_JAIQUM010000043.1"/>
</dbReference>